<feature type="transmembrane region" description="Helical" evidence="1">
    <location>
        <begin position="107"/>
        <end position="126"/>
    </location>
</feature>
<feature type="transmembrane region" description="Helical" evidence="1">
    <location>
        <begin position="159"/>
        <end position="180"/>
    </location>
</feature>
<evidence type="ECO:0000256" key="1">
    <source>
        <dbReference type="SAM" id="Phobius"/>
    </source>
</evidence>
<dbReference type="AlphaFoldDB" id="A0A6N7VC61"/>
<dbReference type="EMBL" id="VUMR01000001">
    <property type="protein sequence ID" value="MSS55381.1"/>
    <property type="molecule type" value="Genomic_DNA"/>
</dbReference>
<evidence type="ECO:0000313" key="3">
    <source>
        <dbReference type="Proteomes" id="UP000434241"/>
    </source>
</evidence>
<feature type="transmembrane region" description="Helical" evidence="1">
    <location>
        <begin position="192"/>
        <end position="219"/>
    </location>
</feature>
<keyword evidence="3" id="KW-1185">Reference proteome</keyword>
<reference evidence="2 3" key="1">
    <citation type="submission" date="2019-08" db="EMBL/GenBank/DDBJ databases">
        <title>In-depth cultivation of the pig gut microbiome towards novel bacterial diversity and tailored functional studies.</title>
        <authorList>
            <person name="Wylensek D."/>
            <person name="Hitch T.C.A."/>
            <person name="Clavel T."/>
        </authorList>
    </citation>
    <scope>NUCLEOTIDE SEQUENCE [LARGE SCALE GENOMIC DNA]</scope>
    <source>
        <strain evidence="2 3">LKV-472-APC-3</strain>
    </source>
</reference>
<feature type="transmembrane region" description="Helical" evidence="1">
    <location>
        <begin position="6"/>
        <end position="28"/>
    </location>
</feature>
<gene>
    <name evidence="2" type="ORF">FYJ55_00265</name>
</gene>
<keyword evidence="1" id="KW-1133">Transmembrane helix</keyword>
<feature type="transmembrane region" description="Helical" evidence="1">
    <location>
        <begin position="75"/>
        <end position="95"/>
    </location>
</feature>
<dbReference type="Proteomes" id="UP000434241">
    <property type="component" value="Unassembled WGS sequence"/>
</dbReference>
<name>A0A6N7VC61_9FIRM</name>
<accession>A0A6N7VC61</accession>
<dbReference type="RefSeq" id="WP_154555134.1">
    <property type="nucleotide sequence ID" value="NZ_JAQCYS010000114.1"/>
</dbReference>
<keyword evidence="1" id="KW-0812">Transmembrane</keyword>
<proteinExistence type="predicted"/>
<sequence>MGDYIVIGIVLVFVVLMSILPKPVYNAITRAFSMHKNGIRRIQKYRTTTDSIGNLMLGISIVFCIFYCFIPFYSFLYGIFFIVSHLCLLAQANRVTTKKPKQIAKTVIFLTNVFAGVSFLGALGFLNGHASVAVINQFMIDFHAHKVFNILYLLQNRTWMYWLFQGALFMFPLFIMWSHFKYMRLENSVKAVYFVTYIIKMLFLIMIVLCFSCGAFDFLDMVYQVDALKKLA</sequence>
<protein>
    <submittedName>
        <fullName evidence="2">Uncharacterized protein</fullName>
    </submittedName>
</protein>
<feature type="transmembrane region" description="Helical" evidence="1">
    <location>
        <begin position="49"/>
        <end position="69"/>
    </location>
</feature>
<organism evidence="2 3">
    <name type="scientific">Holdemanella porci</name>
    <dbReference type="NCBI Taxonomy" id="2652276"/>
    <lineage>
        <taxon>Bacteria</taxon>
        <taxon>Bacillati</taxon>
        <taxon>Bacillota</taxon>
        <taxon>Erysipelotrichia</taxon>
        <taxon>Erysipelotrichales</taxon>
        <taxon>Erysipelotrichaceae</taxon>
        <taxon>Holdemanella</taxon>
    </lineage>
</organism>
<comment type="caution">
    <text evidence="2">The sequence shown here is derived from an EMBL/GenBank/DDBJ whole genome shotgun (WGS) entry which is preliminary data.</text>
</comment>
<dbReference type="GeneID" id="93157735"/>
<keyword evidence="1" id="KW-0472">Membrane</keyword>
<evidence type="ECO:0000313" key="2">
    <source>
        <dbReference type="EMBL" id="MSS55381.1"/>
    </source>
</evidence>